<dbReference type="Proteomes" id="UP001162162">
    <property type="component" value="Unassembled WGS sequence"/>
</dbReference>
<gene>
    <name evidence="1" type="ORF">NQ318_021882</name>
</gene>
<evidence type="ECO:0000313" key="2">
    <source>
        <dbReference type="Proteomes" id="UP001162162"/>
    </source>
</evidence>
<accession>A0AAV8Z809</accession>
<evidence type="ECO:0008006" key="3">
    <source>
        <dbReference type="Google" id="ProtNLM"/>
    </source>
</evidence>
<protein>
    <recommendedName>
        <fullName evidence="3">Peptidase aspartic putative domain-containing protein</fullName>
    </recommendedName>
</protein>
<name>A0AAV8Z809_9CUCU</name>
<keyword evidence="2" id="KW-1185">Reference proteome</keyword>
<evidence type="ECO:0000313" key="1">
    <source>
        <dbReference type="EMBL" id="KAJ8959691.1"/>
    </source>
</evidence>
<sequence>MEHFFWPELKYGRNLPLVSCGDEIWVVCGLEFRDTFRSIIHDNNSISSVKKFHYLMASLESDASLIIKSLEISSANYEVTWNALLERYDNNKLRIHNHIKALALEQLKQSVKEWDAVLVYIISTKLDNVTLREWEIAKADLESPKFHDIKHFLNSRADKLEMVAQSSLEKRRGDNTAKCVAAEHVTSVTKNIIRCCTVDCASQKESVQNRNDNAEKASEATTISGKSSVTLSACGSVDYVLLSTAYVQVTAPDGSAHIIRALLDCGAQSSFVTKDLIKLLKVNTISVDITVRGLNNVPSNIFSKCEMNIQSLYNNCY</sequence>
<dbReference type="InterPro" id="IPR005312">
    <property type="entry name" value="DUF1759"/>
</dbReference>
<proteinExistence type="predicted"/>
<organism evidence="1 2">
    <name type="scientific">Aromia moschata</name>
    <dbReference type="NCBI Taxonomy" id="1265417"/>
    <lineage>
        <taxon>Eukaryota</taxon>
        <taxon>Metazoa</taxon>
        <taxon>Ecdysozoa</taxon>
        <taxon>Arthropoda</taxon>
        <taxon>Hexapoda</taxon>
        <taxon>Insecta</taxon>
        <taxon>Pterygota</taxon>
        <taxon>Neoptera</taxon>
        <taxon>Endopterygota</taxon>
        <taxon>Coleoptera</taxon>
        <taxon>Polyphaga</taxon>
        <taxon>Cucujiformia</taxon>
        <taxon>Chrysomeloidea</taxon>
        <taxon>Cerambycidae</taxon>
        <taxon>Cerambycinae</taxon>
        <taxon>Callichromatini</taxon>
        <taxon>Aromia</taxon>
    </lineage>
</organism>
<comment type="caution">
    <text evidence="1">The sequence shown here is derived from an EMBL/GenBank/DDBJ whole genome shotgun (WGS) entry which is preliminary data.</text>
</comment>
<dbReference type="EMBL" id="JAPWTK010000012">
    <property type="protein sequence ID" value="KAJ8959691.1"/>
    <property type="molecule type" value="Genomic_DNA"/>
</dbReference>
<dbReference type="Pfam" id="PF03564">
    <property type="entry name" value="DUF1759"/>
    <property type="match status" value="1"/>
</dbReference>
<reference evidence="1" key="1">
    <citation type="journal article" date="2023" name="Insect Mol. Biol.">
        <title>Genome sequencing provides insights into the evolution of gene families encoding plant cell wall-degrading enzymes in longhorned beetles.</title>
        <authorList>
            <person name="Shin N.R."/>
            <person name="Okamura Y."/>
            <person name="Kirsch R."/>
            <person name="Pauchet Y."/>
        </authorList>
    </citation>
    <scope>NUCLEOTIDE SEQUENCE</scope>
    <source>
        <strain evidence="1">AMC_N1</strain>
    </source>
</reference>
<dbReference type="AlphaFoldDB" id="A0AAV8Z809"/>